<evidence type="ECO:0000256" key="1">
    <source>
        <dbReference type="SAM" id="MobiDB-lite"/>
    </source>
</evidence>
<dbReference type="InterPro" id="IPR025275">
    <property type="entry name" value="DUF4015"/>
</dbReference>
<dbReference type="InterPro" id="IPR017853">
    <property type="entry name" value="GH"/>
</dbReference>
<proteinExistence type="predicted"/>
<feature type="domain" description="DUF4015" evidence="2">
    <location>
        <begin position="109"/>
        <end position="311"/>
    </location>
</feature>
<dbReference type="EMBL" id="JADIMM010000062">
    <property type="protein sequence ID" value="MBO8457444.1"/>
    <property type="molecule type" value="Genomic_DNA"/>
</dbReference>
<accession>A0A9D9N213</accession>
<feature type="compositionally biased region" description="Polar residues" evidence="1">
    <location>
        <begin position="59"/>
        <end position="79"/>
    </location>
</feature>
<reference evidence="3" key="1">
    <citation type="submission" date="2020-10" db="EMBL/GenBank/DDBJ databases">
        <authorList>
            <person name="Gilroy R."/>
        </authorList>
    </citation>
    <scope>NUCLEOTIDE SEQUENCE</scope>
    <source>
        <strain evidence="3">10532</strain>
    </source>
</reference>
<reference evidence="3" key="2">
    <citation type="journal article" date="2021" name="PeerJ">
        <title>Extensive microbial diversity within the chicken gut microbiome revealed by metagenomics and culture.</title>
        <authorList>
            <person name="Gilroy R."/>
            <person name="Ravi A."/>
            <person name="Getino M."/>
            <person name="Pursley I."/>
            <person name="Horton D.L."/>
            <person name="Alikhan N.F."/>
            <person name="Baker D."/>
            <person name="Gharbi K."/>
            <person name="Hall N."/>
            <person name="Watson M."/>
            <person name="Adriaenssens E.M."/>
            <person name="Foster-Nyarko E."/>
            <person name="Jarju S."/>
            <person name="Secka A."/>
            <person name="Antonio M."/>
            <person name="Oren A."/>
            <person name="Chaudhuri R.R."/>
            <person name="La Ragione R."/>
            <person name="Hildebrand F."/>
            <person name="Pallen M.J."/>
        </authorList>
    </citation>
    <scope>NUCLEOTIDE SEQUENCE</scope>
    <source>
        <strain evidence="3">10532</strain>
    </source>
</reference>
<protein>
    <recommendedName>
        <fullName evidence="2">DUF4015 domain-containing protein</fullName>
    </recommendedName>
</protein>
<gene>
    <name evidence="3" type="ORF">IAA81_04355</name>
</gene>
<comment type="caution">
    <text evidence="3">The sequence shown here is derived from an EMBL/GenBank/DDBJ whole genome shotgun (WGS) entry which is preliminary data.</text>
</comment>
<feature type="region of interest" description="Disordered" evidence="1">
    <location>
        <begin position="36"/>
        <end position="103"/>
    </location>
</feature>
<dbReference type="AlphaFoldDB" id="A0A9D9N213"/>
<dbReference type="Gene3D" id="3.20.20.80">
    <property type="entry name" value="Glycosidases"/>
    <property type="match status" value="1"/>
</dbReference>
<sequence length="350" mass="40963">MVVFKDKRLASFSGGKYAVWDKKLNKPWVGTKTVKVEVEPEKEAEPVSDGLLPGEPELNTENKNVEDSNSVEVKNSGPEQDTDGEAKSKDEAPDKEENKPEITYKYETQLYDENWVDPFSEEVWKYNVEIGKELIKLGFDEIQFDYIRFPTDGENLADAFYRWQDEGMDKESALMSFLSYARQEIKAPISIDVYGANGWHRSGSRTGQEVEVLSDYVDVICPMYYPNHFSQNFMAYPPEIQRPYRIYYFGSYRNAVICRNKVVIRPYAQAFYLPVSYDKKYYDEDYVQRQIFGIRDSINQGYTYWNNSGRYEDLRKDPLDTDEYPWDNKPEERSTQKINLFNCKVDLTAD</sequence>
<dbReference type="Proteomes" id="UP000823638">
    <property type="component" value="Unassembled WGS sequence"/>
</dbReference>
<evidence type="ECO:0000259" key="2">
    <source>
        <dbReference type="Pfam" id="PF13200"/>
    </source>
</evidence>
<dbReference type="Pfam" id="PF13200">
    <property type="entry name" value="DUF4015"/>
    <property type="match status" value="1"/>
</dbReference>
<organism evidence="3 4">
    <name type="scientific">Candidatus Gallitreponema excrementavium</name>
    <dbReference type="NCBI Taxonomy" id="2840840"/>
    <lineage>
        <taxon>Bacteria</taxon>
        <taxon>Pseudomonadati</taxon>
        <taxon>Spirochaetota</taxon>
        <taxon>Spirochaetia</taxon>
        <taxon>Spirochaetales</taxon>
        <taxon>Candidatus Gallitreponema</taxon>
    </lineage>
</organism>
<evidence type="ECO:0000313" key="4">
    <source>
        <dbReference type="Proteomes" id="UP000823638"/>
    </source>
</evidence>
<evidence type="ECO:0000313" key="3">
    <source>
        <dbReference type="EMBL" id="MBO8457444.1"/>
    </source>
</evidence>
<dbReference type="SUPFAM" id="SSF51445">
    <property type="entry name" value="(Trans)glycosidases"/>
    <property type="match status" value="1"/>
</dbReference>
<name>A0A9D9N213_9SPIR</name>
<feature type="compositionally biased region" description="Basic and acidic residues" evidence="1">
    <location>
        <begin position="36"/>
        <end position="45"/>
    </location>
</feature>
<feature type="compositionally biased region" description="Basic and acidic residues" evidence="1">
    <location>
        <begin position="84"/>
        <end position="103"/>
    </location>
</feature>